<evidence type="ECO:0000256" key="7">
    <source>
        <dbReference type="ARBA" id="ARBA00023136"/>
    </source>
</evidence>
<gene>
    <name evidence="10" type="ORF">GCM10009655_18930</name>
</gene>
<dbReference type="Proteomes" id="UP001500943">
    <property type="component" value="Unassembled WGS sequence"/>
</dbReference>
<proteinExistence type="inferred from homology"/>
<dbReference type="PANTHER" id="PTHR30472:SF24">
    <property type="entry name" value="FERRIC ENTEROBACTIN TRANSPORT SYSTEM PERMEASE PROTEIN FEPG"/>
    <property type="match status" value="1"/>
</dbReference>
<feature type="transmembrane region" description="Helical" evidence="9">
    <location>
        <begin position="266"/>
        <end position="294"/>
    </location>
</feature>
<organism evidence="10 11">
    <name type="scientific">Rhodoglobus aureus</name>
    <dbReference type="NCBI Taxonomy" id="191497"/>
    <lineage>
        <taxon>Bacteria</taxon>
        <taxon>Bacillati</taxon>
        <taxon>Actinomycetota</taxon>
        <taxon>Actinomycetes</taxon>
        <taxon>Micrococcales</taxon>
        <taxon>Microbacteriaceae</taxon>
        <taxon>Rhodoglobus</taxon>
    </lineage>
</organism>
<name>A0ABN1VQB7_9MICO</name>
<feature type="region of interest" description="Disordered" evidence="8">
    <location>
        <begin position="1"/>
        <end position="20"/>
    </location>
</feature>
<evidence type="ECO:0000256" key="1">
    <source>
        <dbReference type="ARBA" id="ARBA00004651"/>
    </source>
</evidence>
<reference evidence="10 11" key="1">
    <citation type="journal article" date="2019" name="Int. J. Syst. Evol. Microbiol.">
        <title>The Global Catalogue of Microorganisms (GCM) 10K type strain sequencing project: providing services to taxonomists for standard genome sequencing and annotation.</title>
        <authorList>
            <consortium name="The Broad Institute Genomics Platform"/>
            <consortium name="The Broad Institute Genome Sequencing Center for Infectious Disease"/>
            <person name="Wu L."/>
            <person name="Ma J."/>
        </authorList>
    </citation>
    <scope>NUCLEOTIDE SEQUENCE [LARGE SCALE GENOMIC DNA]</scope>
    <source>
        <strain evidence="10 11">JCM 12762</strain>
    </source>
</reference>
<keyword evidence="4" id="KW-1003">Cell membrane</keyword>
<dbReference type="InterPro" id="IPR000522">
    <property type="entry name" value="ABC_transptr_permease_BtuC"/>
</dbReference>
<feature type="transmembrane region" description="Helical" evidence="9">
    <location>
        <begin position="306"/>
        <end position="326"/>
    </location>
</feature>
<evidence type="ECO:0000313" key="10">
    <source>
        <dbReference type="EMBL" id="GAA1219645.1"/>
    </source>
</evidence>
<dbReference type="SUPFAM" id="SSF81345">
    <property type="entry name" value="ABC transporter involved in vitamin B12 uptake, BtuC"/>
    <property type="match status" value="1"/>
</dbReference>
<evidence type="ECO:0000256" key="6">
    <source>
        <dbReference type="ARBA" id="ARBA00022989"/>
    </source>
</evidence>
<evidence type="ECO:0000256" key="5">
    <source>
        <dbReference type="ARBA" id="ARBA00022692"/>
    </source>
</evidence>
<dbReference type="PANTHER" id="PTHR30472">
    <property type="entry name" value="FERRIC ENTEROBACTIN TRANSPORT SYSTEM PERMEASE PROTEIN"/>
    <property type="match status" value="1"/>
</dbReference>
<keyword evidence="5 9" id="KW-0812">Transmembrane</keyword>
<protein>
    <submittedName>
        <fullName evidence="10">Iron chelate uptake ABC transporter family permease subunit</fullName>
    </submittedName>
</protein>
<keyword evidence="7 9" id="KW-0472">Membrane</keyword>
<feature type="transmembrane region" description="Helical" evidence="9">
    <location>
        <begin position="123"/>
        <end position="141"/>
    </location>
</feature>
<dbReference type="EMBL" id="BAAAKW010000032">
    <property type="protein sequence ID" value="GAA1219645.1"/>
    <property type="molecule type" value="Genomic_DNA"/>
</dbReference>
<feature type="transmembrane region" description="Helical" evidence="9">
    <location>
        <begin position="178"/>
        <end position="197"/>
    </location>
</feature>
<evidence type="ECO:0000256" key="3">
    <source>
        <dbReference type="ARBA" id="ARBA00022448"/>
    </source>
</evidence>
<sequence length="364" mass="36840">MSGMLKRGVAGGAGRAGDVSGDVQSATAASRSQMSPRTPRIIIGLAVAAVVLALVSIAVGAYTLSLPDLLATLFGRGTSSDRFIVLTLRLPRVLLAILVGVAFGLAGALFQSLLRNALASPDIIGISGGASVAAVLSLLIFGATGLAVSLSALVGALVVAFAIYLLSWRSGMNGMRFVLIGVGIAFMAQAVLGYLITRGDVRDAQQALVWMVGGLGGASWGDILIMAVSLVILLPAVALLAAKLRMLQLGDDLAAGLGVAVQRSRLALIMVAVALVAIATALVGPLAFVAFVSAPIARRMVAGGRLALLPSALVAIVLVLGADFVAQHLIATGTQVPAGIVTGLIGAPYLLWLISTTNREGHTS</sequence>
<feature type="transmembrane region" description="Helical" evidence="9">
    <location>
        <begin position="93"/>
        <end position="111"/>
    </location>
</feature>
<keyword evidence="11" id="KW-1185">Reference proteome</keyword>
<dbReference type="Gene3D" id="1.10.3470.10">
    <property type="entry name" value="ABC transporter involved in vitamin B12 uptake, BtuC"/>
    <property type="match status" value="1"/>
</dbReference>
<evidence type="ECO:0000313" key="11">
    <source>
        <dbReference type="Proteomes" id="UP001500943"/>
    </source>
</evidence>
<dbReference type="Pfam" id="PF01032">
    <property type="entry name" value="FecCD"/>
    <property type="match status" value="1"/>
</dbReference>
<keyword evidence="3" id="KW-0813">Transport</keyword>
<keyword evidence="6 9" id="KW-1133">Transmembrane helix</keyword>
<evidence type="ECO:0000256" key="2">
    <source>
        <dbReference type="ARBA" id="ARBA00007935"/>
    </source>
</evidence>
<feature type="transmembrane region" description="Helical" evidence="9">
    <location>
        <begin position="217"/>
        <end position="241"/>
    </location>
</feature>
<comment type="similarity">
    <text evidence="2">Belongs to the binding-protein-dependent transport system permease family. FecCD subfamily.</text>
</comment>
<accession>A0ABN1VQB7</accession>
<comment type="caution">
    <text evidence="10">The sequence shown here is derived from an EMBL/GenBank/DDBJ whole genome shotgun (WGS) entry which is preliminary data.</text>
</comment>
<dbReference type="CDD" id="cd06550">
    <property type="entry name" value="TM_ABC_iron-siderophores_like"/>
    <property type="match status" value="1"/>
</dbReference>
<feature type="transmembrane region" description="Helical" evidence="9">
    <location>
        <begin position="147"/>
        <end position="166"/>
    </location>
</feature>
<comment type="subcellular location">
    <subcellularLocation>
        <location evidence="1">Cell membrane</location>
        <topology evidence="1">Multi-pass membrane protein</topology>
    </subcellularLocation>
</comment>
<evidence type="ECO:0000256" key="4">
    <source>
        <dbReference type="ARBA" id="ARBA00022475"/>
    </source>
</evidence>
<feature type="transmembrane region" description="Helical" evidence="9">
    <location>
        <begin position="338"/>
        <end position="355"/>
    </location>
</feature>
<evidence type="ECO:0000256" key="9">
    <source>
        <dbReference type="SAM" id="Phobius"/>
    </source>
</evidence>
<evidence type="ECO:0000256" key="8">
    <source>
        <dbReference type="SAM" id="MobiDB-lite"/>
    </source>
</evidence>
<dbReference type="InterPro" id="IPR037294">
    <property type="entry name" value="ABC_BtuC-like"/>
</dbReference>
<feature type="transmembrane region" description="Helical" evidence="9">
    <location>
        <begin position="41"/>
        <end position="64"/>
    </location>
</feature>